<dbReference type="FunFam" id="2.40.50.140:FF:000110">
    <property type="entry name" value="30S ribosomal protein S1"/>
    <property type="match status" value="1"/>
</dbReference>
<dbReference type="GO" id="GO:0022627">
    <property type="term" value="C:cytosolic small ribosomal subunit"/>
    <property type="evidence" value="ECO:0007669"/>
    <property type="project" value="TreeGrafter"/>
</dbReference>
<evidence type="ECO:0000313" key="10">
    <source>
        <dbReference type="EMBL" id="ACM20718.1"/>
    </source>
</evidence>
<dbReference type="CDD" id="cd05688">
    <property type="entry name" value="S1_RPS1_repeat_ec3"/>
    <property type="match status" value="1"/>
</dbReference>
<dbReference type="GO" id="GO:0003735">
    <property type="term" value="F:structural constituent of ribosome"/>
    <property type="evidence" value="ECO:0007669"/>
    <property type="project" value="InterPro"/>
</dbReference>
<dbReference type="PANTHER" id="PTHR10724">
    <property type="entry name" value="30S RIBOSOMAL PROTEIN S1"/>
    <property type="match status" value="1"/>
</dbReference>
<dbReference type="Pfam" id="PF00575">
    <property type="entry name" value="S1"/>
    <property type="match status" value="6"/>
</dbReference>
<dbReference type="Proteomes" id="UP000007721">
    <property type="component" value="Chromosome"/>
</dbReference>
<evidence type="ECO:0000256" key="7">
    <source>
        <dbReference type="ARBA" id="ARBA00035517"/>
    </source>
</evidence>
<dbReference type="InterPro" id="IPR000110">
    <property type="entry name" value="Ribosomal_bS1"/>
</dbReference>
<dbReference type="Gene3D" id="2.40.50.140">
    <property type="entry name" value="Nucleic acid-binding proteins"/>
    <property type="match status" value="6"/>
</dbReference>
<feature type="domain" description="S1 motif" evidence="9">
    <location>
        <begin position="478"/>
        <end position="547"/>
    </location>
</feature>
<dbReference type="PROSITE" id="PS50126">
    <property type="entry name" value="S1"/>
    <property type="match status" value="6"/>
</dbReference>
<evidence type="ECO:0000256" key="1">
    <source>
        <dbReference type="ARBA" id="ARBA00006767"/>
    </source>
</evidence>
<dbReference type="PANTHER" id="PTHR10724:SF7">
    <property type="entry name" value="SMALL RIBOSOMAL SUBUNIT PROTEIN BS1C"/>
    <property type="match status" value="1"/>
</dbReference>
<keyword evidence="3" id="KW-0694">RNA-binding</keyword>
<dbReference type="eggNOG" id="COG0539">
    <property type="taxonomic scope" value="Bacteria"/>
</dbReference>
<dbReference type="NCBIfam" id="NF004952">
    <property type="entry name" value="PRK06299.1-2"/>
    <property type="match status" value="1"/>
</dbReference>
<keyword evidence="11" id="KW-1185">Reference proteome</keyword>
<evidence type="ECO:0000256" key="8">
    <source>
        <dbReference type="SAM" id="MobiDB-lite"/>
    </source>
</evidence>
<feature type="domain" description="S1 motif" evidence="9">
    <location>
        <begin position="219"/>
        <end position="287"/>
    </location>
</feature>
<feature type="domain" description="S1 motif" evidence="9">
    <location>
        <begin position="304"/>
        <end position="374"/>
    </location>
</feature>
<evidence type="ECO:0000256" key="2">
    <source>
        <dbReference type="ARBA" id="ARBA00022737"/>
    </source>
</evidence>
<dbReference type="NCBIfam" id="TIGR00717">
    <property type="entry name" value="rpsA"/>
    <property type="match status" value="1"/>
</dbReference>
<dbReference type="SUPFAM" id="SSF50249">
    <property type="entry name" value="Nucleic acid-binding proteins"/>
    <property type="match status" value="6"/>
</dbReference>
<keyword evidence="5" id="KW-0687">Ribonucleoprotein</keyword>
<comment type="similarity">
    <text evidence="1">Belongs to the bacterial ribosomal protein bS1 family.</text>
</comment>
<dbReference type="InterPro" id="IPR035104">
    <property type="entry name" value="Ribosomal_protein_S1-like"/>
</dbReference>
<dbReference type="GO" id="GO:0003729">
    <property type="term" value="F:mRNA binding"/>
    <property type="evidence" value="ECO:0007669"/>
    <property type="project" value="TreeGrafter"/>
</dbReference>
<proteinExistence type="inferred from homology"/>
<feature type="domain" description="S1 motif" evidence="9">
    <location>
        <begin position="49"/>
        <end position="115"/>
    </location>
</feature>
<dbReference type="CDD" id="cd04465">
    <property type="entry name" value="S1_RPS1_repeat_ec2_hs2"/>
    <property type="match status" value="1"/>
</dbReference>
<dbReference type="InterPro" id="IPR003029">
    <property type="entry name" value="S1_domain"/>
</dbReference>
<evidence type="ECO:0000259" key="9">
    <source>
        <dbReference type="PROSITE" id="PS50126"/>
    </source>
</evidence>
<keyword evidence="4 10" id="KW-0689">Ribosomal protein</keyword>
<dbReference type="KEGG" id="geo:Geob_2364"/>
<feature type="domain" description="S1 motif" evidence="9">
    <location>
        <begin position="133"/>
        <end position="198"/>
    </location>
</feature>
<evidence type="ECO:0000256" key="4">
    <source>
        <dbReference type="ARBA" id="ARBA00022980"/>
    </source>
</evidence>
<name>B9LZG5_GEODF</name>
<dbReference type="CDD" id="cd05687">
    <property type="entry name" value="S1_RPS1_repeat_ec1_hs1"/>
    <property type="match status" value="1"/>
</dbReference>
<dbReference type="InterPro" id="IPR012340">
    <property type="entry name" value="NA-bd_OB-fold"/>
</dbReference>
<evidence type="ECO:0000256" key="6">
    <source>
        <dbReference type="ARBA" id="ARBA00035293"/>
    </source>
</evidence>
<gene>
    <name evidence="10" type="primary">rpsA</name>
    <name evidence="10" type="ordered locus">Geob_2364</name>
</gene>
<dbReference type="InterPro" id="IPR050437">
    <property type="entry name" value="Ribos_protein_bS1-like"/>
</dbReference>
<dbReference type="FunFam" id="2.40.50.140:FF:000011">
    <property type="entry name" value="30S ribosomal protein S1"/>
    <property type="match status" value="2"/>
</dbReference>
<reference evidence="10 11" key="1">
    <citation type="submission" date="2009-01" db="EMBL/GenBank/DDBJ databases">
        <title>Complete sequence of Geobacter sp. FRC-32.</title>
        <authorList>
            <consortium name="US DOE Joint Genome Institute"/>
            <person name="Lucas S."/>
            <person name="Copeland A."/>
            <person name="Lapidus A."/>
            <person name="Glavina del Rio T."/>
            <person name="Dalin E."/>
            <person name="Tice H."/>
            <person name="Bruce D."/>
            <person name="Goodwin L."/>
            <person name="Pitluck S."/>
            <person name="Saunders E."/>
            <person name="Brettin T."/>
            <person name="Detter J.C."/>
            <person name="Han C."/>
            <person name="Larimer F."/>
            <person name="Land M."/>
            <person name="Hauser L."/>
            <person name="Kyrpides N."/>
            <person name="Ovchinnikova G."/>
            <person name="Kostka J."/>
            <person name="Richardson P."/>
        </authorList>
    </citation>
    <scope>NUCLEOTIDE SEQUENCE [LARGE SCALE GENOMIC DNA]</scope>
    <source>
        <strain evidence="11">DSM 22248 / JCM 15807 / FRC-32</strain>
    </source>
</reference>
<protein>
    <recommendedName>
        <fullName evidence="6">Small ribosomal subunit protein bS1</fullName>
    </recommendedName>
    <alternativeName>
        <fullName evidence="7">30S ribosomal protein S1</fullName>
    </alternativeName>
</protein>
<dbReference type="AlphaFoldDB" id="B9LZG5"/>
<dbReference type="SMART" id="SM00316">
    <property type="entry name" value="S1"/>
    <property type="match status" value="6"/>
</dbReference>
<dbReference type="PRINTS" id="PR00681">
    <property type="entry name" value="RIBOSOMALS1"/>
</dbReference>
<dbReference type="EMBL" id="CP001390">
    <property type="protein sequence ID" value="ACM20718.1"/>
    <property type="molecule type" value="Genomic_DNA"/>
</dbReference>
<dbReference type="HOGENOM" id="CLU_015805_2_1_7"/>
<feature type="domain" description="S1 motif" evidence="9">
    <location>
        <begin position="391"/>
        <end position="461"/>
    </location>
</feature>
<feature type="region of interest" description="Disordered" evidence="8">
    <location>
        <begin position="1"/>
        <end position="24"/>
    </location>
</feature>
<dbReference type="GO" id="GO:0006412">
    <property type="term" value="P:translation"/>
    <property type="evidence" value="ECO:0007669"/>
    <property type="project" value="InterPro"/>
</dbReference>
<evidence type="ECO:0000313" key="11">
    <source>
        <dbReference type="Proteomes" id="UP000007721"/>
    </source>
</evidence>
<dbReference type="RefSeq" id="WP_012647447.1">
    <property type="nucleotide sequence ID" value="NC_011979.1"/>
</dbReference>
<sequence length="586" mass="64126">MGDDKKTFKKKDMPIRRLHDTDEDVEQGHEGLEEFAELYQDSLRQPQAGEIVKGVVVRIEADCVLVDVGYKSEGCIRINEFIDESGELTVKVGEEVNVFFERGENIRGHMVLSKKKADSQVAWEAIAAAGGEGGIIEGKITGKVKGGLIVDVGIEAFLPASQVDIRPGGNLDRFIGETCNFRILKMNRKRGNIVLSRRALLEEEREKARSTTLATLAEGDVLEGVVKNIADYGAFVDLGGVDGLLHVTDMSWGRLNHPSEAVKVGDALKVKVLKYDREKGKISLGLKQTMPDPWLNVESKYQIGDRVQGKVVSLTEYGAFIALGEGVEGLVHISEMSWTKRVRHPSELLTVGQEVEAVVLGVDVSSRRISLGLKQTEVNPWTVIGDRYPVGTKIEGQIKNITDFGVFIGIEDGIDGLVHVSDISWTKRIKHPGEIFGKGQTIQAVVLNIDSENERLSLGIKQLTPDPWSEIPSKYRSGTRVKGKVTSITDFGIFLEIEEGIEGLVHISELSQEKLASTKDFAAVGDELEAVVLGVDDVEKKIALSIKALQTTIDKDELASYMGSQGEATSNLGKLLKEGLKKNGDE</sequence>
<evidence type="ECO:0000256" key="3">
    <source>
        <dbReference type="ARBA" id="ARBA00022884"/>
    </source>
</evidence>
<dbReference type="FunFam" id="2.40.50.140:FF:000018">
    <property type="entry name" value="30S ribosomal protein S1"/>
    <property type="match status" value="1"/>
</dbReference>
<dbReference type="OrthoDB" id="9804077at2"/>
<accession>B9LZG5</accession>
<dbReference type="STRING" id="316067.Geob_2364"/>
<organism evidence="10 11">
    <name type="scientific">Geotalea daltonii (strain DSM 22248 / JCM 15807 / FRC-32)</name>
    <name type="common">Geobacter daltonii</name>
    <dbReference type="NCBI Taxonomy" id="316067"/>
    <lineage>
        <taxon>Bacteria</taxon>
        <taxon>Pseudomonadati</taxon>
        <taxon>Thermodesulfobacteriota</taxon>
        <taxon>Desulfuromonadia</taxon>
        <taxon>Geobacterales</taxon>
        <taxon>Geobacteraceae</taxon>
        <taxon>Geotalea</taxon>
    </lineage>
</organism>
<keyword evidence="2" id="KW-0677">Repeat</keyword>
<evidence type="ECO:0000256" key="5">
    <source>
        <dbReference type="ARBA" id="ARBA00023274"/>
    </source>
</evidence>